<name>A0A4C1SRY3_EUMVA</name>
<dbReference type="EMBL" id="BGZK01000012">
    <property type="protein sequence ID" value="GBP04097.1"/>
    <property type="molecule type" value="Genomic_DNA"/>
</dbReference>
<evidence type="ECO:0000313" key="2">
    <source>
        <dbReference type="Proteomes" id="UP000299102"/>
    </source>
</evidence>
<keyword evidence="2" id="KW-1185">Reference proteome</keyword>
<comment type="caution">
    <text evidence="1">The sequence shown here is derived from an EMBL/GenBank/DDBJ whole genome shotgun (WGS) entry which is preliminary data.</text>
</comment>
<protein>
    <recommendedName>
        <fullName evidence="3">Mariner Mos1 transposase</fullName>
    </recommendedName>
</protein>
<dbReference type="Proteomes" id="UP000299102">
    <property type="component" value="Unassembled WGS sequence"/>
</dbReference>
<reference evidence="1 2" key="1">
    <citation type="journal article" date="2019" name="Commun. Biol.">
        <title>The bagworm genome reveals a unique fibroin gene that provides high tensile strength.</title>
        <authorList>
            <person name="Kono N."/>
            <person name="Nakamura H."/>
            <person name="Ohtoshi R."/>
            <person name="Tomita M."/>
            <person name="Numata K."/>
            <person name="Arakawa K."/>
        </authorList>
    </citation>
    <scope>NUCLEOTIDE SEQUENCE [LARGE SCALE GENOMIC DNA]</scope>
</reference>
<accession>A0A4C1SRY3</accession>
<evidence type="ECO:0008006" key="3">
    <source>
        <dbReference type="Google" id="ProtNLM"/>
    </source>
</evidence>
<dbReference type="Gene3D" id="3.30.420.10">
    <property type="entry name" value="Ribonuclease H-like superfamily/Ribonuclease H"/>
    <property type="match status" value="1"/>
</dbReference>
<dbReference type="InterPro" id="IPR036397">
    <property type="entry name" value="RNaseH_sf"/>
</dbReference>
<organism evidence="1 2">
    <name type="scientific">Eumeta variegata</name>
    <name type="common">Bagworm moth</name>
    <name type="synonym">Eumeta japonica</name>
    <dbReference type="NCBI Taxonomy" id="151549"/>
    <lineage>
        <taxon>Eukaryota</taxon>
        <taxon>Metazoa</taxon>
        <taxon>Ecdysozoa</taxon>
        <taxon>Arthropoda</taxon>
        <taxon>Hexapoda</taxon>
        <taxon>Insecta</taxon>
        <taxon>Pterygota</taxon>
        <taxon>Neoptera</taxon>
        <taxon>Endopterygota</taxon>
        <taxon>Lepidoptera</taxon>
        <taxon>Glossata</taxon>
        <taxon>Ditrysia</taxon>
        <taxon>Tineoidea</taxon>
        <taxon>Psychidae</taxon>
        <taxon>Oiketicinae</taxon>
        <taxon>Eumeta</taxon>
    </lineage>
</organism>
<dbReference type="OrthoDB" id="10017160at2759"/>
<proteinExistence type="predicted"/>
<gene>
    <name evidence="1" type="ORF">EVAR_74835_1</name>
</gene>
<dbReference type="GO" id="GO:0003676">
    <property type="term" value="F:nucleic acid binding"/>
    <property type="evidence" value="ECO:0007669"/>
    <property type="project" value="InterPro"/>
</dbReference>
<sequence length="123" mass="14044">MDYPPPPHILTKARKLRHVIWCRETLKIFVGGDSNAVQDIVTGDESWIYCYDPETKRQSARWTASRRINLARESWSGALADAVGSAGWRGQRPKLFRLEGADRRPRGDVSKCVNAESRRLFCI</sequence>
<dbReference type="AlphaFoldDB" id="A0A4C1SRY3"/>
<evidence type="ECO:0000313" key="1">
    <source>
        <dbReference type="EMBL" id="GBP04097.1"/>
    </source>
</evidence>